<dbReference type="PANTHER" id="PTHR42713:SF3">
    <property type="entry name" value="TRANSCRIPTIONAL REGULATORY PROTEIN HPTR"/>
    <property type="match status" value="1"/>
</dbReference>
<comment type="subcellular location">
    <subcellularLocation>
        <location evidence="1">Cytoplasm</location>
    </subcellularLocation>
</comment>
<feature type="modified residue" description="4-aspartylphosphate" evidence="8">
    <location>
        <position position="55"/>
    </location>
</feature>
<dbReference type="GO" id="GO:0043565">
    <property type="term" value="F:sequence-specific DNA binding"/>
    <property type="evidence" value="ECO:0007669"/>
    <property type="project" value="InterPro"/>
</dbReference>
<dbReference type="PROSITE" id="PS00041">
    <property type="entry name" value="HTH_ARAC_FAMILY_1"/>
    <property type="match status" value="1"/>
</dbReference>
<evidence type="ECO:0000313" key="11">
    <source>
        <dbReference type="EMBL" id="AIQ65589.1"/>
    </source>
</evidence>
<dbReference type="SUPFAM" id="SSF52172">
    <property type="entry name" value="CheY-like"/>
    <property type="match status" value="1"/>
</dbReference>
<evidence type="ECO:0000256" key="4">
    <source>
        <dbReference type="ARBA" id="ARBA00023012"/>
    </source>
</evidence>
<dbReference type="InterPro" id="IPR001789">
    <property type="entry name" value="Sig_transdc_resp-reg_receiver"/>
</dbReference>
<dbReference type="Pfam" id="PF00072">
    <property type="entry name" value="Response_reg"/>
    <property type="match status" value="1"/>
</dbReference>
<evidence type="ECO:0000256" key="7">
    <source>
        <dbReference type="ARBA" id="ARBA00023163"/>
    </source>
</evidence>
<feature type="domain" description="HTH araC/xylS-type" evidence="9">
    <location>
        <begin position="413"/>
        <end position="510"/>
    </location>
</feature>
<dbReference type="SMART" id="SM00448">
    <property type="entry name" value="REC"/>
    <property type="match status" value="1"/>
</dbReference>
<evidence type="ECO:0000256" key="2">
    <source>
        <dbReference type="ARBA" id="ARBA00022490"/>
    </source>
</evidence>
<dbReference type="KEGG" id="pste:PSTEL_23250"/>
<evidence type="ECO:0000256" key="6">
    <source>
        <dbReference type="ARBA" id="ARBA00023125"/>
    </source>
</evidence>
<dbReference type="Proteomes" id="UP000029507">
    <property type="component" value="Chromosome"/>
</dbReference>
<evidence type="ECO:0000259" key="10">
    <source>
        <dbReference type="PROSITE" id="PS50110"/>
    </source>
</evidence>
<keyword evidence="5" id="KW-0805">Transcription regulation</keyword>
<dbReference type="InterPro" id="IPR009057">
    <property type="entry name" value="Homeodomain-like_sf"/>
</dbReference>
<dbReference type="PROSITE" id="PS50110">
    <property type="entry name" value="RESPONSE_REGULATORY"/>
    <property type="match status" value="1"/>
</dbReference>
<evidence type="ECO:0000256" key="8">
    <source>
        <dbReference type="PROSITE-ProRule" id="PRU00169"/>
    </source>
</evidence>
<sequence>MMKVLIVDDEPKLREGLRTLIPWEELGYTVVATAGNGAEALKKYHVFAPELIITDIRMPVMDGLRLLGELRQAGERCHVLILSGHADFEYAKQAISHRADGYLLKPVDEDELMTYLNNLREVILRESQLGQMNAAEQAASRETLLHQLLHPGGEKAASEEAARMLGLAGKVTEVVLIELKRSGKDGDEREEQVKRALERRWSEPDRGLFFSYPPYLGLLLAEPLRDEEARGDLWRELDGLIAKEGLEFSAAAGGAADGPVSVAASFSAARESLGARFFGVKDTLLSGRPEEWPLPEANSGDSQVQSAENGLLLAVETGSTESMSELVGLILAGVVSEHREERYVKDHLMRIISGVSARLETAYPEIKPSIAESAHSLSRVYTADYLSELQSRAADYLQRISDGLSAGRGDEIKRITDLIQRRYNENLKLGTLADMFNYNSAYLGKMFKNHTGEHFNTYLDKVRIEKAKQFLAQGMKVYEVAERVGYMNPDYFNAKFRKYVGVSPTAYRKER</sequence>
<evidence type="ECO:0000259" key="9">
    <source>
        <dbReference type="PROSITE" id="PS01124"/>
    </source>
</evidence>
<dbReference type="STRING" id="169760.PSTEL_23250"/>
<dbReference type="AlphaFoldDB" id="A0A089N9U4"/>
<proteinExistence type="predicted"/>
<organism evidence="11 12">
    <name type="scientific">Paenibacillus stellifer</name>
    <dbReference type="NCBI Taxonomy" id="169760"/>
    <lineage>
        <taxon>Bacteria</taxon>
        <taxon>Bacillati</taxon>
        <taxon>Bacillota</taxon>
        <taxon>Bacilli</taxon>
        <taxon>Bacillales</taxon>
        <taxon>Paenibacillaceae</taxon>
        <taxon>Paenibacillus</taxon>
    </lineage>
</organism>
<dbReference type="PRINTS" id="PR00032">
    <property type="entry name" value="HTHARAC"/>
</dbReference>
<dbReference type="GO" id="GO:0005737">
    <property type="term" value="C:cytoplasm"/>
    <property type="evidence" value="ECO:0007669"/>
    <property type="project" value="UniProtKB-SubCell"/>
</dbReference>
<dbReference type="Pfam" id="PF12833">
    <property type="entry name" value="HTH_18"/>
    <property type="match status" value="1"/>
</dbReference>
<evidence type="ECO:0000256" key="1">
    <source>
        <dbReference type="ARBA" id="ARBA00004496"/>
    </source>
</evidence>
<evidence type="ECO:0000256" key="5">
    <source>
        <dbReference type="ARBA" id="ARBA00023015"/>
    </source>
</evidence>
<dbReference type="SMART" id="SM00342">
    <property type="entry name" value="HTH_ARAC"/>
    <property type="match status" value="1"/>
</dbReference>
<dbReference type="GO" id="GO:0000160">
    <property type="term" value="P:phosphorelay signal transduction system"/>
    <property type="evidence" value="ECO:0007669"/>
    <property type="project" value="UniProtKB-KW"/>
</dbReference>
<dbReference type="PANTHER" id="PTHR42713">
    <property type="entry name" value="HISTIDINE KINASE-RELATED"/>
    <property type="match status" value="1"/>
</dbReference>
<keyword evidence="3 8" id="KW-0597">Phosphoprotein</keyword>
<keyword evidence="4" id="KW-0902">Two-component regulatory system</keyword>
<protein>
    <recommendedName>
        <fullName evidence="13">Chemotaxis protein CheY</fullName>
    </recommendedName>
</protein>
<evidence type="ECO:0000256" key="3">
    <source>
        <dbReference type="ARBA" id="ARBA00022553"/>
    </source>
</evidence>
<dbReference type="Gene3D" id="3.40.50.2300">
    <property type="match status" value="1"/>
</dbReference>
<reference evidence="11 12" key="1">
    <citation type="submission" date="2014-08" db="EMBL/GenBank/DDBJ databases">
        <title>Comparative genomics of the Paenibacillus odorifer group.</title>
        <authorList>
            <person name="den Bakker H.C."/>
            <person name="Tsai Y.-C."/>
            <person name="Martin N."/>
            <person name="Korlach J."/>
            <person name="Wiedmann M."/>
        </authorList>
    </citation>
    <scope>NUCLEOTIDE SEQUENCE [LARGE SCALE GENOMIC DNA]</scope>
    <source>
        <strain evidence="11 12">DSM 14472</strain>
    </source>
</reference>
<feature type="domain" description="Response regulatory" evidence="10">
    <location>
        <begin position="3"/>
        <end position="120"/>
    </location>
</feature>
<dbReference type="GO" id="GO:0003700">
    <property type="term" value="F:DNA-binding transcription factor activity"/>
    <property type="evidence" value="ECO:0007669"/>
    <property type="project" value="InterPro"/>
</dbReference>
<dbReference type="PROSITE" id="PS01124">
    <property type="entry name" value="HTH_ARAC_FAMILY_2"/>
    <property type="match status" value="1"/>
</dbReference>
<name>A0A089N9U4_9BACL</name>
<dbReference type="InterPro" id="IPR018062">
    <property type="entry name" value="HTH_AraC-typ_CS"/>
</dbReference>
<dbReference type="Gene3D" id="1.10.10.60">
    <property type="entry name" value="Homeodomain-like"/>
    <property type="match status" value="2"/>
</dbReference>
<keyword evidence="2" id="KW-0963">Cytoplasm</keyword>
<dbReference type="CDD" id="cd17536">
    <property type="entry name" value="REC_YesN-like"/>
    <property type="match status" value="1"/>
</dbReference>
<keyword evidence="6" id="KW-0238">DNA-binding</keyword>
<accession>A0A089N9U4</accession>
<dbReference type="InterPro" id="IPR011006">
    <property type="entry name" value="CheY-like_superfamily"/>
</dbReference>
<keyword evidence="12" id="KW-1185">Reference proteome</keyword>
<evidence type="ECO:0008006" key="13">
    <source>
        <dbReference type="Google" id="ProtNLM"/>
    </source>
</evidence>
<dbReference type="HOGENOM" id="CLU_000445_5_0_9"/>
<dbReference type="InterPro" id="IPR018060">
    <property type="entry name" value="HTH_AraC"/>
</dbReference>
<keyword evidence="7" id="KW-0804">Transcription</keyword>
<gene>
    <name evidence="11" type="ORF">PSTEL_23250</name>
</gene>
<dbReference type="OrthoDB" id="342399at2"/>
<evidence type="ECO:0000313" key="12">
    <source>
        <dbReference type="Proteomes" id="UP000029507"/>
    </source>
</evidence>
<dbReference type="EMBL" id="CP009286">
    <property type="protein sequence ID" value="AIQ65589.1"/>
    <property type="molecule type" value="Genomic_DNA"/>
</dbReference>
<dbReference type="RefSeq" id="WP_038698776.1">
    <property type="nucleotide sequence ID" value="NZ_CP009286.1"/>
</dbReference>
<dbReference type="InterPro" id="IPR020449">
    <property type="entry name" value="Tscrpt_reg_AraC-type_HTH"/>
</dbReference>
<dbReference type="SUPFAM" id="SSF46689">
    <property type="entry name" value="Homeodomain-like"/>
    <property type="match status" value="2"/>
</dbReference>
<dbReference type="InterPro" id="IPR051552">
    <property type="entry name" value="HptR"/>
</dbReference>